<sequence length="128" mass="13635">MAMSAADLAGQDPKLIPVGVPPAGWKGLFSGPELSSTGLAIFCVLAPTACFAVVCPLISSWTTCDSLADYCSVGALVIVIVKKLLSSHDVPLAMMLKESLFKRMFAQNASERVCTRWTQEQNSGQDII</sequence>
<feature type="transmembrane region" description="Helical" evidence="1">
    <location>
        <begin position="39"/>
        <end position="61"/>
    </location>
</feature>
<protein>
    <submittedName>
        <fullName evidence="2">Uncharacterized protein</fullName>
    </submittedName>
</protein>
<name>A0A8H7E9C9_9EURO</name>
<evidence type="ECO:0000256" key="1">
    <source>
        <dbReference type="SAM" id="Phobius"/>
    </source>
</evidence>
<dbReference type="Proteomes" id="UP000606974">
    <property type="component" value="Unassembled WGS sequence"/>
</dbReference>
<dbReference type="AlphaFoldDB" id="A0A8H7E9C9"/>
<keyword evidence="3" id="KW-1185">Reference proteome</keyword>
<dbReference type="EMBL" id="JAACFV010000019">
    <property type="protein sequence ID" value="KAF7511586.1"/>
    <property type="molecule type" value="Genomic_DNA"/>
</dbReference>
<organism evidence="2 3">
    <name type="scientific">Endocarpon pusillum</name>
    <dbReference type="NCBI Taxonomy" id="364733"/>
    <lineage>
        <taxon>Eukaryota</taxon>
        <taxon>Fungi</taxon>
        <taxon>Dikarya</taxon>
        <taxon>Ascomycota</taxon>
        <taxon>Pezizomycotina</taxon>
        <taxon>Eurotiomycetes</taxon>
        <taxon>Chaetothyriomycetidae</taxon>
        <taxon>Verrucariales</taxon>
        <taxon>Verrucariaceae</taxon>
        <taxon>Endocarpon</taxon>
    </lineage>
</organism>
<proteinExistence type="predicted"/>
<keyword evidence="1" id="KW-0472">Membrane</keyword>
<keyword evidence="1" id="KW-0812">Transmembrane</keyword>
<gene>
    <name evidence="2" type="ORF">GJ744_004174</name>
</gene>
<keyword evidence="1" id="KW-1133">Transmembrane helix</keyword>
<reference evidence="2" key="1">
    <citation type="submission" date="2020-02" db="EMBL/GenBank/DDBJ databases">
        <authorList>
            <person name="Palmer J.M."/>
        </authorList>
    </citation>
    <scope>NUCLEOTIDE SEQUENCE</scope>
    <source>
        <strain evidence="2">EPUS1.4</strain>
        <tissue evidence="2">Thallus</tissue>
    </source>
</reference>
<evidence type="ECO:0000313" key="2">
    <source>
        <dbReference type="EMBL" id="KAF7511586.1"/>
    </source>
</evidence>
<evidence type="ECO:0000313" key="3">
    <source>
        <dbReference type="Proteomes" id="UP000606974"/>
    </source>
</evidence>
<comment type="caution">
    <text evidence="2">The sequence shown here is derived from an EMBL/GenBank/DDBJ whole genome shotgun (WGS) entry which is preliminary data.</text>
</comment>
<accession>A0A8H7E9C9</accession>